<dbReference type="PRINTS" id="PR00417">
    <property type="entry name" value="PRTPISMRASEI"/>
</dbReference>
<dbReference type="EMBL" id="QSLN01000024">
    <property type="protein sequence ID" value="RDV81150.1"/>
    <property type="molecule type" value="Genomic_DNA"/>
</dbReference>
<keyword evidence="3 14" id="KW-0963">Cytoplasm</keyword>
<organism evidence="20 21">
    <name type="scientific">Ammonifex thiophilus</name>
    <dbReference type="NCBI Taxonomy" id="444093"/>
    <lineage>
        <taxon>Bacteria</taxon>
        <taxon>Bacillati</taxon>
        <taxon>Bacillota</taxon>
        <taxon>Clostridia</taxon>
        <taxon>Thermoanaerobacterales</taxon>
        <taxon>Thermoanaerobacteraceae</taxon>
        <taxon>Ammonifex</taxon>
    </lineage>
</organism>
<evidence type="ECO:0000256" key="5">
    <source>
        <dbReference type="ARBA" id="ARBA00022741"/>
    </source>
</evidence>
<evidence type="ECO:0000256" key="4">
    <source>
        <dbReference type="ARBA" id="ARBA00022723"/>
    </source>
</evidence>
<dbReference type="GO" id="GO:0005524">
    <property type="term" value="F:ATP binding"/>
    <property type="evidence" value="ECO:0007669"/>
    <property type="project" value="UniProtKB-UniRule"/>
</dbReference>
<feature type="domain" description="Topo IA-type catalytic" evidence="19">
    <location>
        <begin position="751"/>
        <end position="1143"/>
    </location>
</feature>
<keyword evidence="4 14" id="KW-0479">Metal-binding</keyword>
<evidence type="ECO:0000256" key="1">
    <source>
        <dbReference type="ARBA" id="ARBA00004496"/>
    </source>
</evidence>
<dbReference type="SUPFAM" id="SSF52540">
    <property type="entry name" value="P-loop containing nucleoside triphosphate hydrolases"/>
    <property type="match status" value="2"/>
</dbReference>
<dbReference type="GO" id="GO:0008094">
    <property type="term" value="F:ATP-dependent activity, acting on DNA"/>
    <property type="evidence" value="ECO:0007669"/>
    <property type="project" value="UniProtKB-UniRule"/>
</dbReference>
<comment type="cofactor">
    <cofactor evidence="14">
        <name>Zn(2+)</name>
        <dbReference type="ChEBI" id="CHEBI:29105"/>
    </cofactor>
    <text evidence="14">Binds 1 or 2 zinc ions per subunit.</text>
</comment>
<accession>A0A3D8P3E5</accession>
<dbReference type="PROSITE" id="PS52039">
    <property type="entry name" value="TOPO_IA_2"/>
    <property type="match status" value="1"/>
</dbReference>
<dbReference type="SMART" id="SM00437">
    <property type="entry name" value="TOP1Ac"/>
    <property type="match status" value="1"/>
</dbReference>
<dbReference type="SMART" id="SM00493">
    <property type="entry name" value="TOPRIM"/>
    <property type="match status" value="1"/>
</dbReference>
<gene>
    <name evidence="14 20" type="primary">rgy</name>
    <name evidence="20" type="ORF">DXX99_09895</name>
</gene>
<feature type="domain" description="Toprim" evidence="16">
    <location>
        <begin position="579"/>
        <end position="735"/>
    </location>
</feature>
<keyword evidence="10 14" id="KW-0238">DNA-binding</keyword>
<keyword evidence="11 14" id="KW-0413">Isomerase</keyword>
<keyword evidence="9 14" id="KW-0799">Topoisomerase</keyword>
<dbReference type="SMART" id="SM00436">
    <property type="entry name" value="TOP1Bc"/>
    <property type="match status" value="1"/>
</dbReference>
<dbReference type="GO" id="GO:0016887">
    <property type="term" value="F:ATP hydrolysis activity"/>
    <property type="evidence" value="ECO:0007669"/>
    <property type="project" value="RHEA"/>
</dbReference>
<dbReference type="EC" id="5.6.2.-" evidence="14"/>
<evidence type="ECO:0000256" key="12">
    <source>
        <dbReference type="ARBA" id="ARBA00043976"/>
    </source>
</evidence>
<comment type="catalytic activity">
    <reaction evidence="13 14 15">
        <text>ATP + H2O = ADP + phosphate + H(+)</text>
        <dbReference type="Rhea" id="RHEA:13065"/>
        <dbReference type="ChEBI" id="CHEBI:15377"/>
        <dbReference type="ChEBI" id="CHEBI:15378"/>
        <dbReference type="ChEBI" id="CHEBI:30616"/>
        <dbReference type="ChEBI" id="CHEBI:43474"/>
        <dbReference type="ChEBI" id="CHEBI:456216"/>
    </reaction>
</comment>
<dbReference type="GO" id="GO:0005737">
    <property type="term" value="C:cytoplasm"/>
    <property type="evidence" value="ECO:0007669"/>
    <property type="project" value="UniProtKB-SubCell"/>
</dbReference>
<dbReference type="InterPro" id="IPR013826">
    <property type="entry name" value="Topo_IA_cen_sub3"/>
</dbReference>
<evidence type="ECO:0000256" key="10">
    <source>
        <dbReference type="ARBA" id="ARBA00023125"/>
    </source>
</evidence>
<comment type="similarity">
    <text evidence="14">In the C-terminal section; belongs to the type IA topoisomerase family.</text>
</comment>
<evidence type="ECO:0000256" key="13">
    <source>
        <dbReference type="ARBA" id="ARBA00049360"/>
    </source>
</evidence>
<dbReference type="InterPro" id="IPR006171">
    <property type="entry name" value="TOPRIM_dom"/>
</dbReference>
<keyword evidence="8 14" id="KW-0067">ATP-binding</keyword>
<keyword evidence="5 14" id="KW-0547">Nucleotide-binding</keyword>
<comment type="function">
    <text evidence="15">Modifies the topological state of DNA by introducing positive supercoils in an ATP-dependent process, increasing the linking number in steps of +1. Binds to single-stranded DNA, transiently cleaves and then rejoins the ends, introducing a positive supercoil in the process. The scissile phosphodiester is attacked by the catalytic tyrosine of the enzyme, resulting in the formation of a DNA-(5'-phosphotyrosyl)-enzyme intermediate. Involved in rewinding DNA strands in regions of the chromosome that have opened up to allow replication, transcription, DNA repair and/or for DNA protection.</text>
</comment>
<dbReference type="InterPro" id="IPR027417">
    <property type="entry name" value="P-loop_NTPase"/>
</dbReference>
<comment type="miscellaneous">
    <text evidence="14">This enzyme is the only unique feature of hyperthermophilic bacteria/archaea known and seems to be essential for adaptation to life at high temperatures. It may play a role in stabilization of DNA at high temperatures.</text>
</comment>
<proteinExistence type="inferred from homology"/>
<dbReference type="NCBIfam" id="TIGR01054">
    <property type="entry name" value="rgy"/>
    <property type="match status" value="1"/>
</dbReference>
<dbReference type="PANTHER" id="PTHR43505">
    <property type="entry name" value="REVERSE GYRASE"/>
    <property type="match status" value="1"/>
</dbReference>
<evidence type="ECO:0000256" key="6">
    <source>
        <dbReference type="ARBA" id="ARBA00022771"/>
    </source>
</evidence>
<dbReference type="InterPro" id="IPR005736">
    <property type="entry name" value="Reverse_gyrase"/>
</dbReference>
<feature type="region of interest" description="Topoisomerase I" evidence="14">
    <location>
        <begin position="575"/>
        <end position="1143"/>
    </location>
</feature>
<evidence type="ECO:0000259" key="19">
    <source>
        <dbReference type="PROSITE" id="PS52039"/>
    </source>
</evidence>
<dbReference type="Proteomes" id="UP000256329">
    <property type="component" value="Unassembled WGS sequence"/>
</dbReference>
<dbReference type="GO" id="GO:0008270">
    <property type="term" value="F:zinc ion binding"/>
    <property type="evidence" value="ECO:0007669"/>
    <property type="project" value="UniProtKB-UniRule"/>
</dbReference>
<dbReference type="RefSeq" id="WP_115793324.1">
    <property type="nucleotide sequence ID" value="NZ_QSLN01000024.1"/>
</dbReference>
<evidence type="ECO:0000256" key="7">
    <source>
        <dbReference type="ARBA" id="ARBA00022833"/>
    </source>
</evidence>
<dbReference type="PANTHER" id="PTHR43505:SF1">
    <property type="entry name" value="REVERSE GYRASE"/>
    <property type="match status" value="1"/>
</dbReference>
<dbReference type="InterPro" id="IPR023405">
    <property type="entry name" value="Topo_IA_core_domain"/>
</dbReference>
<comment type="subunit">
    <text evidence="2 14">Monomer.</text>
</comment>
<dbReference type="InterPro" id="IPR011545">
    <property type="entry name" value="DEAD/DEAH_box_helicase_dom"/>
</dbReference>
<feature type="active site" description="O-(5'-phospho-DNA)-tyrosine intermediate" evidence="14">
    <location>
        <position position="894"/>
    </location>
</feature>
<dbReference type="CDD" id="cd17924">
    <property type="entry name" value="DDXDc_reverse_gyrase"/>
    <property type="match status" value="1"/>
</dbReference>
<dbReference type="HAMAP" id="MF_01125">
    <property type="entry name" value="Reverse_gyrase"/>
    <property type="match status" value="1"/>
</dbReference>
<keyword evidence="21" id="KW-1185">Reference proteome</keyword>
<dbReference type="Pfam" id="PF00270">
    <property type="entry name" value="DEAD"/>
    <property type="match status" value="1"/>
</dbReference>
<name>A0A3D8P3E5_9THEO</name>
<evidence type="ECO:0000256" key="9">
    <source>
        <dbReference type="ARBA" id="ARBA00023029"/>
    </source>
</evidence>
<dbReference type="SMART" id="SM00487">
    <property type="entry name" value="DEXDc"/>
    <property type="match status" value="1"/>
</dbReference>
<dbReference type="Gene3D" id="3.40.50.300">
    <property type="entry name" value="P-loop containing nucleotide triphosphate hydrolases"/>
    <property type="match status" value="3"/>
</dbReference>
<dbReference type="OrthoDB" id="9804262at2"/>
<reference evidence="20 21" key="1">
    <citation type="submission" date="2018-08" db="EMBL/GenBank/DDBJ databases">
        <title>Form III RuBisCO-mediated autotrophy in Thermodesulfobium bacteria.</title>
        <authorList>
            <person name="Toshchakov S.V."/>
            <person name="Kublanov I.V."/>
            <person name="Frolov E."/>
            <person name="Bonch-Osmolovskaya E.A."/>
            <person name="Tourova T.P."/>
            <person name="Chernych N.A."/>
            <person name="Lebedinsky A.V."/>
        </authorList>
    </citation>
    <scope>NUCLEOTIDE SEQUENCE [LARGE SCALE GENOMIC DNA]</scope>
    <source>
        <strain evidence="20 21">SR</strain>
    </source>
</reference>
<evidence type="ECO:0000259" key="17">
    <source>
        <dbReference type="PROSITE" id="PS51192"/>
    </source>
</evidence>
<dbReference type="Pfam" id="PF01131">
    <property type="entry name" value="Topoisom_bac"/>
    <property type="match status" value="1"/>
</dbReference>
<dbReference type="GO" id="GO:0003677">
    <property type="term" value="F:DNA binding"/>
    <property type="evidence" value="ECO:0007669"/>
    <property type="project" value="UniProtKB-UniRule"/>
</dbReference>
<comment type="similarity">
    <text evidence="12 14">In the N-terminal section; belongs to the DEAD box helicase family. DDVD subfamily.</text>
</comment>
<comment type="caution">
    <text evidence="20">The sequence shown here is derived from an EMBL/GenBank/DDBJ whole genome shotgun (WGS) entry which is preliminary data.</text>
</comment>
<dbReference type="PROSITE" id="PS50880">
    <property type="entry name" value="TOPRIM"/>
    <property type="match status" value="1"/>
</dbReference>
<dbReference type="InterPro" id="IPR040569">
    <property type="entry name" value="Znf_Rg"/>
</dbReference>
<dbReference type="CDD" id="cd00186">
    <property type="entry name" value="TOP1Ac"/>
    <property type="match status" value="1"/>
</dbReference>
<evidence type="ECO:0000256" key="3">
    <source>
        <dbReference type="ARBA" id="ARBA00022490"/>
    </source>
</evidence>
<dbReference type="GO" id="GO:0006265">
    <property type="term" value="P:DNA topological change"/>
    <property type="evidence" value="ECO:0007669"/>
    <property type="project" value="UniProtKB-UniRule"/>
</dbReference>
<dbReference type="AlphaFoldDB" id="A0A3D8P3E5"/>
<dbReference type="InterPro" id="IPR013824">
    <property type="entry name" value="Topo_IA_cen_sub1"/>
</dbReference>
<dbReference type="Pfam" id="PF01751">
    <property type="entry name" value="Toprim"/>
    <property type="match status" value="1"/>
</dbReference>
<dbReference type="GO" id="GO:0160097">
    <property type="term" value="F:reverse gyrase activity"/>
    <property type="evidence" value="ECO:0007669"/>
    <property type="project" value="UniProtKB-UniRule"/>
</dbReference>
<feature type="domain" description="RG N-terminal-type" evidence="18">
    <location>
        <begin position="1"/>
        <end position="40"/>
    </location>
</feature>
<dbReference type="InterPro" id="IPR003601">
    <property type="entry name" value="Topo_IA_2"/>
</dbReference>
<dbReference type="InterPro" id="IPR003602">
    <property type="entry name" value="Topo_IA_DNA-bd_dom"/>
</dbReference>
<keyword evidence="7 14" id="KW-0862">Zinc</keyword>
<evidence type="ECO:0000256" key="8">
    <source>
        <dbReference type="ARBA" id="ARBA00022840"/>
    </source>
</evidence>
<dbReference type="PROSITE" id="PS51192">
    <property type="entry name" value="HELICASE_ATP_BIND_1"/>
    <property type="match status" value="1"/>
</dbReference>
<keyword evidence="6 14" id="KW-0863">Zinc-finger</keyword>
<dbReference type="Gene3D" id="1.10.460.10">
    <property type="entry name" value="Topoisomerase I, domain 2"/>
    <property type="match status" value="1"/>
</dbReference>
<evidence type="ECO:0000313" key="21">
    <source>
        <dbReference type="Proteomes" id="UP000256329"/>
    </source>
</evidence>
<dbReference type="InterPro" id="IPR013497">
    <property type="entry name" value="Topo_IA_cen"/>
</dbReference>
<comment type="function">
    <text evidence="14">Modifies the topological state of DNA by introducing positive supercoils in an ATP-dependent process, increasing the linking number in steps of +1. Binds to single-stranded DNA, transiently cleaves and then rejoins the ends, introducing a positive supercoil in the process. The scissile phosphodiester is attacked by the catalytic tyrosine of the enzyme, resulting in the formation of a DNA-(5'-phosphotyrosyl)-enzyme intermediate. Probably involved in rewinding DNA strands in regions of the chromosome that have opened up to allow replication, transcription, DNA repair and/or for DNA protection.</text>
</comment>
<dbReference type="Gene3D" id="1.10.290.10">
    <property type="entry name" value="Topoisomerase I, domain 4"/>
    <property type="match status" value="1"/>
</dbReference>
<evidence type="ECO:0000256" key="11">
    <source>
        <dbReference type="ARBA" id="ARBA00023235"/>
    </source>
</evidence>
<evidence type="ECO:0000259" key="18">
    <source>
        <dbReference type="PROSITE" id="PS52036"/>
    </source>
</evidence>
<dbReference type="Gene3D" id="3.40.50.140">
    <property type="match status" value="1"/>
</dbReference>
<sequence>MELFLLAHGCPNCGKSVTDERLAAGLPCPRCLPRAEGNLPFAAVCRTLREEKKMGGLSPFCRAEEGLKEFELFFRQATGLSLSSLQRLWAKRFFLEEPFAIIAPPGVGKTTFGLIVSLYNPQKSLILVPTRLLVWQVTEKLNHFAEKASSEKKILSLTGKAKEKRELMQGEYDILVATTQFFYRHWPEIASHPITLVFIDDVDALLKSSRQVDSLFYFLGYSPEEVERALRSPEGEAREVGKRPRRLLILSSATLKPRTNRVRLFQRLMGFSVQRAVSTQRRVVDCYEEVPDFAQALARAAELVRQLGPGGLVLVSSEEGREGVKEATAYLQAQGIEAESYLELAPEELVSRLAEGSLKVAVGLAHPTNPLVRGLDLPHVLKYVIFVGAPAHLFPLDLSPTPGALHGLALALFPLFTPEEQRQVLRELRYLRPYLTLPAEAVSRYPALEKRVQALASFLEEKLKDPSFWEKVKAAEDLNVKEEEGKFYLVLGDATTYLQASGRVSRLTAAGLTRGLAITLCTERRVLLSLKRRLRALTPAEIEFTPLQEVDLAGVMQGIEEDRRRIKAGELADREGPRTALVVVESPHKARTIASFWGKPGIRRVEGALAYEIPANERHLIITASLGHVFNLSRQQGFFGVLTFDHHFLPVFDTIKIYRETGEELVDPEEVARYPEGTVWDKQEILKGLQYLAFEVDEVYIASDPDAEGEKIAYDLYLTLRPFNPHIYRLEFHEVTPSAFRRALENPGQVNLYRVQAQLTRRVLDRWVGFCLSRRLWQKFGNRHLSAGRVQTPVLGWVVARAEEGRQRKARLTFSLGEATFALEVPDRELGRKIFEELEKLSWEILETIEEERFPLPPFTTDTILTEAAHRLRLSASVTMKLLQELFELGFITYHRTDSTRVSETGRFLVAKPFILQHYGEELFHPRSWGEGGAHEAIRPTRPMTETELRWMVGAGLVDLSQERALELYGLIFRRFMASQMAPARVRKAKVRFQVPSHTWETEVVIEQIAPGFALLWPNFSVTELRPGARLTSKEYRELPMVEPYTEGTLVQEMKRQGIGRPSTYAEIVATLLNRGYLVARGGRLYPTRLGFKVYRYLKENFPEYADTALTREIEAAMDLIAEGKEDYQEVLQKLYKVREILT</sequence>
<dbReference type="InterPro" id="IPR014001">
    <property type="entry name" value="Helicase_ATP-bd"/>
</dbReference>
<evidence type="ECO:0000313" key="20">
    <source>
        <dbReference type="EMBL" id="RDV81150.1"/>
    </source>
</evidence>
<dbReference type="SUPFAM" id="SSF56712">
    <property type="entry name" value="Prokaryotic type I DNA topoisomerase"/>
    <property type="match status" value="1"/>
</dbReference>
<protein>
    <recommendedName>
        <fullName evidence="14 15">Reverse gyrase</fullName>
        <ecNumber evidence="14">5.6.2.-</ecNumber>
    </recommendedName>
</protein>
<feature type="binding site" evidence="14">
    <location>
        <position position="86"/>
    </location>
    <ligand>
        <name>ATP</name>
        <dbReference type="ChEBI" id="CHEBI:30616"/>
    </ligand>
</feature>
<comment type="subcellular location">
    <subcellularLocation>
        <location evidence="1 14">Cytoplasm</location>
    </subcellularLocation>
</comment>
<dbReference type="PROSITE" id="PS52036">
    <property type="entry name" value="ZF_RG_N"/>
    <property type="match status" value="1"/>
</dbReference>
<dbReference type="Pfam" id="PF17915">
    <property type="entry name" value="zf_Rg"/>
    <property type="match status" value="1"/>
</dbReference>
<feature type="domain" description="Helicase ATP-binding" evidence="17">
    <location>
        <begin position="90"/>
        <end position="273"/>
    </location>
</feature>
<dbReference type="GO" id="GO:0006260">
    <property type="term" value="P:DNA replication"/>
    <property type="evidence" value="ECO:0007669"/>
    <property type="project" value="UniProtKB-UniRule"/>
</dbReference>
<evidence type="ECO:0000259" key="16">
    <source>
        <dbReference type="PROSITE" id="PS50880"/>
    </source>
</evidence>
<evidence type="ECO:0000256" key="15">
    <source>
        <dbReference type="RuleBase" id="RU004026"/>
    </source>
</evidence>
<dbReference type="Gene3D" id="2.60.510.20">
    <property type="match status" value="1"/>
</dbReference>
<evidence type="ECO:0000256" key="14">
    <source>
        <dbReference type="HAMAP-Rule" id="MF_01125"/>
    </source>
</evidence>
<evidence type="ECO:0000256" key="2">
    <source>
        <dbReference type="ARBA" id="ARBA00011245"/>
    </source>
</evidence>
<keyword evidence="14 20" id="KW-0378">Hydrolase</keyword>
<comment type="domain">
    <text evidence="14">Introduction of positive supercoils requires the cooperation of both domains. The helicase-like domain probably does not directly unwind DNA, but more likely acts by driving ATP-dependent conformational changes within the whole enzyme. A beta hairpin in the 'latch' region of the N-terminal domain plays a regulatory role in the enzyme, repressing topoisomerase activity in the absence of ATP and preventing the enzyme from acting as an ATP-independent relaxing enzyme; it also helps to coordinate nucleotide hydrolysis by the ATPase domain with the supercoiling activity of the topoisomerase domain.</text>
</comment>